<proteinExistence type="inferred from homology"/>
<dbReference type="Gene3D" id="3.10.105.10">
    <property type="entry name" value="Dipeptide-binding Protein, Domain 3"/>
    <property type="match status" value="1"/>
</dbReference>
<dbReference type="Pfam" id="PF00496">
    <property type="entry name" value="SBP_bac_5"/>
    <property type="match status" value="1"/>
</dbReference>
<evidence type="ECO:0000256" key="2">
    <source>
        <dbReference type="ARBA" id="ARBA00005695"/>
    </source>
</evidence>
<dbReference type="InterPro" id="IPR006311">
    <property type="entry name" value="TAT_signal"/>
</dbReference>
<comment type="caution">
    <text evidence="4">The sequence shown here is derived from an EMBL/GenBank/DDBJ whole genome shotgun (WGS) entry which is preliminary data.</text>
</comment>
<dbReference type="PANTHER" id="PTHR30290:SF83">
    <property type="entry name" value="ABC TRANSPORTER SUBSTRATE-BINDING PROTEIN"/>
    <property type="match status" value="1"/>
</dbReference>
<dbReference type="GO" id="GO:0015833">
    <property type="term" value="P:peptide transport"/>
    <property type="evidence" value="ECO:0007669"/>
    <property type="project" value="TreeGrafter"/>
</dbReference>
<dbReference type="GO" id="GO:0030288">
    <property type="term" value="C:outer membrane-bounded periplasmic space"/>
    <property type="evidence" value="ECO:0007669"/>
    <property type="project" value="UniProtKB-ARBA"/>
</dbReference>
<dbReference type="InterPro" id="IPR030678">
    <property type="entry name" value="Peptide/Ni-bd"/>
</dbReference>
<dbReference type="InterPro" id="IPR039424">
    <property type="entry name" value="SBP_5"/>
</dbReference>
<dbReference type="CDD" id="cd08503">
    <property type="entry name" value="PBP2_NikA_DppA_OppA_like_17"/>
    <property type="match status" value="1"/>
</dbReference>
<feature type="domain" description="Solute-binding protein family 5" evidence="3">
    <location>
        <begin position="100"/>
        <end position="407"/>
    </location>
</feature>
<dbReference type="SUPFAM" id="SSF53850">
    <property type="entry name" value="Periplasmic binding protein-like II"/>
    <property type="match status" value="1"/>
</dbReference>
<dbReference type="PIRSF" id="PIRSF002741">
    <property type="entry name" value="MppA"/>
    <property type="match status" value="1"/>
</dbReference>
<dbReference type="InterPro" id="IPR000914">
    <property type="entry name" value="SBP_5_dom"/>
</dbReference>
<name>A0A937CRA8_9HYPH</name>
<dbReference type="RefSeq" id="WP_201662222.1">
    <property type="nucleotide sequence ID" value="NZ_JAEQNC010000012.1"/>
</dbReference>
<evidence type="ECO:0000313" key="5">
    <source>
        <dbReference type="Proteomes" id="UP000633219"/>
    </source>
</evidence>
<dbReference type="PROSITE" id="PS51318">
    <property type="entry name" value="TAT"/>
    <property type="match status" value="1"/>
</dbReference>
<evidence type="ECO:0000256" key="1">
    <source>
        <dbReference type="ARBA" id="ARBA00004418"/>
    </source>
</evidence>
<reference evidence="4" key="1">
    <citation type="submission" date="2021-01" db="EMBL/GenBank/DDBJ databases">
        <title>Rhizobium sp. strain KVB221 16S ribosomal RNA gene Genome sequencing and assembly.</title>
        <authorList>
            <person name="Kang M."/>
        </authorList>
    </citation>
    <scope>NUCLEOTIDE SEQUENCE</scope>
    <source>
        <strain evidence="4">KVB221</strain>
    </source>
</reference>
<accession>A0A937CRA8</accession>
<dbReference type="AlphaFoldDB" id="A0A937CRA8"/>
<sequence length="520" mass="56824">MTSSFDLTPEFLNAFMQRRTLLKGSVALAALAASGALPLDGGAQAAAPAKGGKLTLGVNAPAGFGPIDPHRMAGDFAVDLANHFTVFETLTRQANDGSLEMLLAESITPDDDTGTAWTIRIKKGVLFHDGREFTADDVIASIKRIREPGTTTGGHIGPVKSYEKGDDHTVRLILEAPRSWLPTGLSDPFSSMLPADFDPQKPIGTGPFKMGEIVQKESVTIIRFDKYHGTPAILDEVVLRPFEDPSALLNALQSGQIDIVNDVDASLVGEIEGNEDFKLYDSPTGRFFPIQMRTDVAPFSDARLRQALRLVLDREAVLNSVANGYAAVASDLYGRYDPNYNAQLIRDRDVEKAKALIEEAGLSGTELELVMYKDVATALVLSENAKEIGLNITVKQLDAAAFYNEEYFQRPFFGGDYYPSLPYFLVSALADAPNAGLDQVKWRDKEYLDLWLEAARTVDPDKLKQVMLKLQEILFERGAWIIPIFGNELAIYKKEIVGLPQFDQSGAGILRALSTIGFAG</sequence>
<dbReference type="GO" id="GO:0043190">
    <property type="term" value="C:ATP-binding cassette (ABC) transporter complex"/>
    <property type="evidence" value="ECO:0007669"/>
    <property type="project" value="InterPro"/>
</dbReference>
<dbReference type="PANTHER" id="PTHR30290">
    <property type="entry name" value="PERIPLASMIC BINDING COMPONENT OF ABC TRANSPORTER"/>
    <property type="match status" value="1"/>
</dbReference>
<dbReference type="Proteomes" id="UP000633219">
    <property type="component" value="Unassembled WGS sequence"/>
</dbReference>
<dbReference type="GO" id="GO:1904680">
    <property type="term" value="F:peptide transmembrane transporter activity"/>
    <property type="evidence" value="ECO:0007669"/>
    <property type="project" value="TreeGrafter"/>
</dbReference>
<dbReference type="Gene3D" id="3.40.190.10">
    <property type="entry name" value="Periplasmic binding protein-like II"/>
    <property type="match status" value="1"/>
</dbReference>
<evidence type="ECO:0000313" key="4">
    <source>
        <dbReference type="EMBL" id="MBL0374227.1"/>
    </source>
</evidence>
<comment type="subcellular location">
    <subcellularLocation>
        <location evidence="1">Periplasm</location>
    </subcellularLocation>
</comment>
<keyword evidence="5" id="KW-1185">Reference proteome</keyword>
<dbReference type="EMBL" id="JAEQNC010000012">
    <property type="protein sequence ID" value="MBL0374227.1"/>
    <property type="molecule type" value="Genomic_DNA"/>
</dbReference>
<gene>
    <name evidence="4" type="ORF">JJB09_19565</name>
</gene>
<evidence type="ECO:0000259" key="3">
    <source>
        <dbReference type="Pfam" id="PF00496"/>
    </source>
</evidence>
<comment type="similarity">
    <text evidence="2">Belongs to the bacterial solute-binding protein 5 family.</text>
</comment>
<protein>
    <submittedName>
        <fullName evidence="4">ABC transporter substrate-binding protein</fullName>
    </submittedName>
</protein>
<organism evidence="4 5">
    <name type="scientific">Rhizobium setariae</name>
    <dbReference type="NCBI Taxonomy" id="2801340"/>
    <lineage>
        <taxon>Bacteria</taxon>
        <taxon>Pseudomonadati</taxon>
        <taxon>Pseudomonadota</taxon>
        <taxon>Alphaproteobacteria</taxon>
        <taxon>Hyphomicrobiales</taxon>
        <taxon>Rhizobiaceae</taxon>
        <taxon>Rhizobium/Agrobacterium group</taxon>
        <taxon>Rhizobium</taxon>
    </lineage>
</organism>